<dbReference type="InterPro" id="IPR029044">
    <property type="entry name" value="Nucleotide-diphossugar_trans"/>
</dbReference>
<dbReference type="GO" id="GO:0016757">
    <property type="term" value="F:glycosyltransferase activity"/>
    <property type="evidence" value="ECO:0007669"/>
    <property type="project" value="UniProtKB-KW"/>
</dbReference>
<dbReference type="InterPro" id="IPR001173">
    <property type="entry name" value="Glyco_trans_2-like"/>
</dbReference>
<dbReference type="RefSeq" id="WP_371844544.1">
    <property type="nucleotide sequence ID" value="NZ_JBGMEL010000019.1"/>
</dbReference>
<dbReference type="Proteomes" id="UP001569414">
    <property type="component" value="Unassembled WGS sequence"/>
</dbReference>
<dbReference type="PANTHER" id="PTHR22916">
    <property type="entry name" value="GLYCOSYLTRANSFERASE"/>
    <property type="match status" value="1"/>
</dbReference>
<name>A0ABV4NRV8_9GAMM</name>
<accession>A0ABV4NRV8</accession>
<comment type="caution">
    <text evidence="2">The sequence shown here is derived from an EMBL/GenBank/DDBJ whole genome shotgun (WGS) entry which is preliminary data.</text>
</comment>
<dbReference type="Gene3D" id="3.90.550.10">
    <property type="entry name" value="Spore Coat Polysaccharide Biosynthesis Protein SpsA, Chain A"/>
    <property type="match status" value="1"/>
</dbReference>
<evidence type="ECO:0000313" key="2">
    <source>
        <dbReference type="EMBL" id="MFA0792133.1"/>
    </source>
</evidence>
<dbReference type="SUPFAM" id="SSF53448">
    <property type="entry name" value="Nucleotide-diphospho-sugar transferases"/>
    <property type="match status" value="1"/>
</dbReference>
<dbReference type="EMBL" id="JBGMEL010000019">
    <property type="protein sequence ID" value="MFA0792133.1"/>
    <property type="molecule type" value="Genomic_DNA"/>
</dbReference>
<keyword evidence="2" id="KW-0808">Transferase</keyword>
<dbReference type="Pfam" id="PF00535">
    <property type="entry name" value="Glycos_transf_2"/>
    <property type="match status" value="1"/>
</dbReference>
<dbReference type="PANTHER" id="PTHR22916:SF3">
    <property type="entry name" value="UDP-GLCNAC:BETAGAL BETA-1,3-N-ACETYLGLUCOSAMINYLTRANSFERASE-LIKE PROTEIN 1"/>
    <property type="match status" value="1"/>
</dbReference>
<reference evidence="2 3" key="1">
    <citation type="submission" date="2024-08" db="EMBL/GenBank/DDBJ databases">
        <authorList>
            <person name="Ishaq N."/>
        </authorList>
    </citation>
    <scope>NUCLEOTIDE SEQUENCE [LARGE SCALE GENOMIC DNA]</scope>
    <source>
        <strain evidence="2 3">JCM 30400</strain>
    </source>
</reference>
<protein>
    <submittedName>
        <fullName evidence="2">Glycosyltransferase family 2 protein</fullName>
        <ecNumber evidence="2">2.4.-.-</ecNumber>
    </submittedName>
</protein>
<organism evidence="2 3">
    <name type="scientific">Microbulbifer echini</name>
    <dbReference type="NCBI Taxonomy" id="1529067"/>
    <lineage>
        <taxon>Bacteria</taxon>
        <taxon>Pseudomonadati</taxon>
        <taxon>Pseudomonadota</taxon>
        <taxon>Gammaproteobacteria</taxon>
        <taxon>Cellvibrionales</taxon>
        <taxon>Microbulbiferaceae</taxon>
        <taxon>Microbulbifer</taxon>
    </lineage>
</organism>
<proteinExistence type="predicted"/>
<evidence type="ECO:0000259" key="1">
    <source>
        <dbReference type="Pfam" id="PF00535"/>
    </source>
</evidence>
<feature type="domain" description="Glycosyltransferase 2-like" evidence="1">
    <location>
        <begin position="5"/>
        <end position="131"/>
    </location>
</feature>
<gene>
    <name evidence="2" type="ORF">ACCI51_16415</name>
</gene>
<dbReference type="CDD" id="cd06433">
    <property type="entry name" value="GT_2_WfgS_like"/>
    <property type="match status" value="1"/>
</dbReference>
<evidence type="ECO:0000313" key="3">
    <source>
        <dbReference type="Proteomes" id="UP001569414"/>
    </source>
</evidence>
<dbReference type="EC" id="2.4.-.-" evidence="2"/>
<sequence>MKKISIITVCYNSGRTIRDTIISIMSQDYVNIEHIIVDGGSSDDTLSVIEGYKDGIAKVISEPDDGIYDAMNKGISIATGDVVGILNSDDVYCDNGVLSRVMAEFEDQAIDSIYADLKIVSRDDTSKEIRIYDSKKFDISKFRWGWMPPHPTFFIRKRCYDQFGLYKTDYKVAADFELLVRYLLCNGVSSKRLPRTIVKMRDGGASNRGVFWKIHQNREIVKACRENNVYTNLLMMTFKVPFKLLEYISFR</sequence>
<keyword evidence="3" id="KW-1185">Reference proteome</keyword>
<keyword evidence="2" id="KW-0328">Glycosyltransferase</keyword>